<accession>A0ABQ3JD31</accession>
<evidence type="ECO:0000256" key="2">
    <source>
        <dbReference type="ARBA" id="ARBA00023002"/>
    </source>
</evidence>
<feature type="region of interest" description="Disordered" evidence="3">
    <location>
        <begin position="105"/>
        <end position="146"/>
    </location>
</feature>
<comment type="caution">
    <text evidence="4">The sequence shown here is derived from an EMBL/GenBank/DDBJ whole genome shotgun (WGS) entry which is preliminary data.</text>
</comment>
<proteinExistence type="inferred from homology"/>
<comment type="similarity">
    <text evidence="1">Belongs to the short-chain dehydrogenases/reductases (SDR) family.</text>
</comment>
<evidence type="ECO:0000313" key="4">
    <source>
        <dbReference type="EMBL" id="GHF11881.1"/>
    </source>
</evidence>
<keyword evidence="2" id="KW-0560">Oxidoreductase</keyword>
<dbReference type="PANTHER" id="PTHR43669">
    <property type="entry name" value="5-KETO-D-GLUCONATE 5-REDUCTASE"/>
    <property type="match status" value="1"/>
</dbReference>
<sequence length="146" mass="15314">MARRLASDGFAVAVNYRSDHDGAGKVVAEITEAGGRAAAFAADVTDPAGVDRLIGAVERELGPVAALVCNATGPQPDTPVSDPDWPDYLAHLEFFVKSPVLLQRRAAGDEGRGGAGSSTSEPSRNGRRRPGWPGPRPRGWSRGRSP</sequence>
<evidence type="ECO:0000313" key="5">
    <source>
        <dbReference type="Proteomes" id="UP000605897"/>
    </source>
</evidence>
<dbReference type="SUPFAM" id="SSF51735">
    <property type="entry name" value="NAD(P)-binding Rossmann-fold domains"/>
    <property type="match status" value="1"/>
</dbReference>
<protein>
    <submittedName>
        <fullName evidence="4">Uncharacterized protein</fullName>
    </submittedName>
</protein>
<dbReference type="Pfam" id="PF00106">
    <property type="entry name" value="adh_short"/>
    <property type="match status" value="1"/>
</dbReference>
<dbReference type="InterPro" id="IPR036291">
    <property type="entry name" value="NAD(P)-bd_dom_sf"/>
</dbReference>
<dbReference type="Gene3D" id="3.40.50.720">
    <property type="entry name" value="NAD(P)-binding Rossmann-like Domain"/>
    <property type="match status" value="1"/>
</dbReference>
<keyword evidence="5" id="KW-1185">Reference proteome</keyword>
<evidence type="ECO:0000256" key="1">
    <source>
        <dbReference type="ARBA" id="ARBA00006484"/>
    </source>
</evidence>
<dbReference type="EMBL" id="BNAU01000006">
    <property type="protein sequence ID" value="GHF11881.1"/>
    <property type="molecule type" value="Genomic_DNA"/>
</dbReference>
<organism evidence="4 5">
    <name type="scientific">Amycolatopsis deserti</name>
    <dbReference type="NCBI Taxonomy" id="185696"/>
    <lineage>
        <taxon>Bacteria</taxon>
        <taxon>Bacillati</taxon>
        <taxon>Actinomycetota</taxon>
        <taxon>Actinomycetes</taxon>
        <taxon>Pseudonocardiales</taxon>
        <taxon>Pseudonocardiaceae</taxon>
        <taxon>Amycolatopsis</taxon>
    </lineage>
</organism>
<dbReference type="PANTHER" id="PTHR43669:SF3">
    <property type="entry name" value="ALCOHOL DEHYDROGENASE, PUTATIVE (AFU_ORTHOLOGUE AFUA_3G03445)-RELATED"/>
    <property type="match status" value="1"/>
</dbReference>
<reference evidence="5" key="1">
    <citation type="journal article" date="2019" name="Int. J. Syst. Evol. Microbiol.">
        <title>The Global Catalogue of Microorganisms (GCM) 10K type strain sequencing project: providing services to taxonomists for standard genome sequencing and annotation.</title>
        <authorList>
            <consortium name="The Broad Institute Genomics Platform"/>
            <consortium name="The Broad Institute Genome Sequencing Center for Infectious Disease"/>
            <person name="Wu L."/>
            <person name="Ma J."/>
        </authorList>
    </citation>
    <scope>NUCLEOTIDE SEQUENCE [LARGE SCALE GENOMIC DNA]</scope>
    <source>
        <strain evidence="5">CGMCC 4.7677</strain>
    </source>
</reference>
<gene>
    <name evidence="4" type="ORF">GCM10017786_52200</name>
</gene>
<dbReference type="Proteomes" id="UP000605897">
    <property type="component" value="Unassembled WGS sequence"/>
</dbReference>
<name>A0ABQ3JD31_9PSEU</name>
<dbReference type="InterPro" id="IPR002347">
    <property type="entry name" value="SDR_fam"/>
</dbReference>
<evidence type="ECO:0000256" key="3">
    <source>
        <dbReference type="SAM" id="MobiDB-lite"/>
    </source>
</evidence>